<protein>
    <submittedName>
        <fullName evidence="3">MerR family transcriptional regulator</fullName>
    </submittedName>
</protein>
<dbReference type="SUPFAM" id="SSF46955">
    <property type="entry name" value="Putative DNA-binding domain"/>
    <property type="match status" value="1"/>
</dbReference>
<proteinExistence type="predicted"/>
<dbReference type="Gene3D" id="1.10.1240.10">
    <property type="entry name" value="Methionine synthase domain"/>
    <property type="match status" value="1"/>
</dbReference>
<dbReference type="Pfam" id="PF13411">
    <property type="entry name" value="MerR_1"/>
    <property type="match status" value="1"/>
</dbReference>
<dbReference type="GO" id="GO:0031419">
    <property type="term" value="F:cobalamin binding"/>
    <property type="evidence" value="ECO:0007669"/>
    <property type="project" value="InterPro"/>
</dbReference>
<feature type="domain" description="HTH merR-type" evidence="2">
    <location>
        <begin position="14"/>
        <end position="83"/>
    </location>
</feature>
<evidence type="ECO:0000313" key="4">
    <source>
        <dbReference type="Proteomes" id="UP000256220"/>
    </source>
</evidence>
<dbReference type="PANTHER" id="PTHR30204">
    <property type="entry name" value="REDOX-CYCLING DRUG-SENSING TRANSCRIPTIONAL ACTIVATOR SOXR"/>
    <property type="match status" value="1"/>
</dbReference>
<dbReference type="InterPro" id="IPR036724">
    <property type="entry name" value="Cobalamin-bd_sf"/>
</dbReference>
<dbReference type="PANTHER" id="PTHR30204:SF97">
    <property type="entry name" value="MERR FAMILY REGULATORY PROTEIN"/>
    <property type="match status" value="1"/>
</dbReference>
<keyword evidence="1" id="KW-0238">DNA-binding</keyword>
<dbReference type="EMBL" id="JFBM01000004">
    <property type="protein sequence ID" value="KFU82111.1"/>
    <property type="molecule type" value="Genomic_DNA"/>
</dbReference>
<dbReference type="GO" id="GO:0003700">
    <property type="term" value="F:DNA-binding transcription factor activity"/>
    <property type="evidence" value="ECO:0007669"/>
    <property type="project" value="InterPro"/>
</dbReference>
<gene>
    <name evidence="3" type="ORF">BB31_07165</name>
</gene>
<dbReference type="InterPro" id="IPR047057">
    <property type="entry name" value="MerR_fam"/>
</dbReference>
<dbReference type="Proteomes" id="UP000256220">
    <property type="component" value="Unassembled WGS sequence"/>
</dbReference>
<reference evidence="3 4" key="1">
    <citation type="journal article" date="2014" name="Genome Announc.">
        <title>Draft Genome Sequence of Amycolatopsis lurida NRRL 2430, Producer of the Glycopeptide Family Antibiotic Ristocetin.</title>
        <authorList>
            <person name="Kwun M.J."/>
            <person name="Hong H.J."/>
        </authorList>
    </citation>
    <scope>NUCLEOTIDE SEQUENCE [LARGE SCALE GENOMIC DNA]</scope>
    <source>
        <strain evidence="3 4">NRRL 2430</strain>
    </source>
</reference>
<organism evidence="3 4">
    <name type="scientific">Amycolatopsis lurida NRRL 2430</name>
    <dbReference type="NCBI Taxonomy" id="1460371"/>
    <lineage>
        <taxon>Bacteria</taxon>
        <taxon>Bacillati</taxon>
        <taxon>Actinomycetota</taxon>
        <taxon>Actinomycetes</taxon>
        <taxon>Pseudonocardiales</taxon>
        <taxon>Pseudonocardiaceae</taxon>
        <taxon>Amycolatopsis</taxon>
    </lineage>
</organism>
<sequence>MEVDEENGLRPTGSWTPGKVAEMLGISPVTLRTWATRYGVGPSLRSDGRHRRYSDADVRRLQHMQRLIDRGIRAREAAAAAFSGGADALPDVPADRRVGELEQAAEELEFASIAALLDETLDSIGAAATWTDVLLPILRNLGGRWQRGDVCFESEWALTTEVSLALQRYIARFTAAPSERGVLISCCPDERHSLPVEILRASLVEIGVPALYLGQMVPAETIVGMASKLEPVLTVLWSMSVTTVDDLLCRRLQQHGFEVVVAGPGWEGLDVHGTPWVNDLAGALEVAAERLKS</sequence>
<evidence type="ECO:0000259" key="2">
    <source>
        <dbReference type="PROSITE" id="PS50937"/>
    </source>
</evidence>
<dbReference type="Gene3D" id="1.10.1660.10">
    <property type="match status" value="1"/>
</dbReference>
<dbReference type="InterPro" id="IPR000551">
    <property type="entry name" value="MerR-type_HTH_dom"/>
</dbReference>
<comment type="caution">
    <text evidence="3">The sequence shown here is derived from an EMBL/GenBank/DDBJ whole genome shotgun (WGS) entry which is preliminary data.</text>
</comment>
<dbReference type="SMART" id="SM00422">
    <property type="entry name" value="HTH_MERR"/>
    <property type="match status" value="1"/>
</dbReference>
<dbReference type="RefSeq" id="WP_034307299.1">
    <property type="nucleotide sequence ID" value="NZ_JFBM01000004.1"/>
</dbReference>
<evidence type="ECO:0000313" key="3">
    <source>
        <dbReference type="EMBL" id="KFU82111.1"/>
    </source>
</evidence>
<dbReference type="Gene3D" id="3.40.50.280">
    <property type="entry name" value="Cobalamin-binding domain"/>
    <property type="match status" value="1"/>
</dbReference>
<dbReference type="AlphaFoldDB" id="A0A2P2FZE3"/>
<dbReference type="SUPFAM" id="SSF52242">
    <property type="entry name" value="Cobalamin (vitamin B12)-binding domain"/>
    <property type="match status" value="1"/>
</dbReference>
<dbReference type="InterPro" id="IPR009061">
    <property type="entry name" value="DNA-bd_dom_put_sf"/>
</dbReference>
<name>A0A2P2FZE3_AMYLU</name>
<dbReference type="GO" id="GO:0046872">
    <property type="term" value="F:metal ion binding"/>
    <property type="evidence" value="ECO:0007669"/>
    <property type="project" value="InterPro"/>
</dbReference>
<evidence type="ECO:0000256" key="1">
    <source>
        <dbReference type="ARBA" id="ARBA00023125"/>
    </source>
</evidence>
<dbReference type="GO" id="GO:0003677">
    <property type="term" value="F:DNA binding"/>
    <property type="evidence" value="ECO:0007669"/>
    <property type="project" value="UniProtKB-KW"/>
</dbReference>
<keyword evidence="4" id="KW-1185">Reference proteome</keyword>
<dbReference type="InterPro" id="IPR036594">
    <property type="entry name" value="Meth_synthase_dom"/>
</dbReference>
<dbReference type="PROSITE" id="PS50937">
    <property type="entry name" value="HTH_MERR_2"/>
    <property type="match status" value="1"/>
</dbReference>
<accession>A0A2P2FZE3</accession>